<reference evidence="3" key="1">
    <citation type="journal article" date="2019" name="Int. J. Syst. Evol. Microbiol.">
        <title>The Global Catalogue of Microorganisms (GCM) 10K type strain sequencing project: providing services to taxonomists for standard genome sequencing and annotation.</title>
        <authorList>
            <consortium name="The Broad Institute Genomics Platform"/>
            <consortium name="The Broad Institute Genome Sequencing Center for Infectious Disease"/>
            <person name="Wu L."/>
            <person name="Ma J."/>
        </authorList>
    </citation>
    <scope>NUCLEOTIDE SEQUENCE [LARGE SCALE GENOMIC DNA]</scope>
    <source>
        <strain evidence="3">CGMCC 1.13587</strain>
    </source>
</reference>
<keyword evidence="3" id="KW-1185">Reference proteome</keyword>
<name>A0ABW0SW61_9GAMM</name>
<evidence type="ECO:0000313" key="2">
    <source>
        <dbReference type="EMBL" id="MFC5581292.1"/>
    </source>
</evidence>
<sequence length="149" mass="15906">MQAWLALALLLAAGQHEPAATVTATAPTEAALYVVHHLDVLSFPNSMKSRARTGAHIPTDYGFIDFKPIGSKGDVGAYANEGSWFFAVRVIHDRGNNKLLCIKDMAVNGSDEATYPLEVRLGSDGLFHSTGIVPSPVAYEGCYLEGAVD</sequence>
<feature type="signal peptide" evidence="1">
    <location>
        <begin position="1"/>
        <end position="19"/>
    </location>
</feature>
<evidence type="ECO:0000313" key="3">
    <source>
        <dbReference type="Proteomes" id="UP001596111"/>
    </source>
</evidence>
<dbReference type="EMBL" id="JBHSNG010000007">
    <property type="protein sequence ID" value="MFC5581292.1"/>
    <property type="molecule type" value="Genomic_DNA"/>
</dbReference>
<keyword evidence="1" id="KW-0732">Signal</keyword>
<comment type="caution">
    <text evidence="2">The sequence shown here is derived from an EMBL/GenBank/DDBJ whole genome shotgun (WGS) entry which is preliminary data.</text>
</comment>
<accession>A0ABW0SW61</accession>
<dbReference type="Proteomes" id="UP001596111">
    <property type="component" value="Unassembled WGS sequence"/>
</dbReference>
<protein>
    <recommendedName>
        <fullName evidence="4">Pesticin immunity protein</fullName>
    </recommendedName>
</protein>
<evidence type="ECO:0008006" key="4">
    <source>
        <dbReference type="Google" id="ProtNLM"/>
    </source>
</evidence>
<gene>
    <name evidence="2" type="ORF">ACFPPB_09245</name>
</gene>
<feature type="chain" id="PRO_5047146820" description="Pesticin immunity protein" evidence="1">
    <location>
        <begin position="20"/>
        <end position="149"/>
    </location>
</feature>
<dbReference type="RefSeq" id="WP_377326472.1">
    <property type="nucleotide sequence ID" value="NZ_JBHSNG010000007.1"/>
</dbReference>
<evidence type="ECO:0000256" key="1">
    <source>
        <dbReference type="SAM" id="SignalP"/>
    </source>
</evidence>
<proteinExistence type="predicted"/>
<organism evidence="2 3">
    <name type="scientific">Rhodanobacter terrae</name>
    <dbReference type="NCBI Taxonomy" id="418647"/>
    <lineage>
        <taxon>Bacteria</taxon>
        <taxon>Pseudomonadati</taxon>
        <taxon>Pseudomonadota</taxon>
        <taxon>Gammaproteobacteria</taxon>
        <taxon>Lysobacterales</taxon>
        <taxon>Rhodanobacteraceae</taxon>
        <taxon>Rhodanobacter</taxon>
    </lineage>
</organism>